<accession>A0ABU7VWJ3</accession>
<gene>
    <name evidence="1" type="ORF">V3851_20095</name>
</gene>
<proteinExistence type="predicted"/>
<evidence type="ECO:0000313" key="1">
    <source>
        <dbReference type="EMBL" id="MEF2968136.1"/>
    </source>
</evidence>
<dbReference type="RefSeq" id="WP_331848347.1">
    <property type="nucleotide sequence ID" value="NZ_JAZHPZ010000012.1"/>
</dbReference>
<sequence length="68" mass="8211">MFALSVNKEDLKKLIDTIPDQDAREVYDFIRYLKMKREEVEIRELEKVSVTSMDFWDNPVDDEVWNDV</sequence>
<dbReference type="EMBL" id="JAZHPZ010000012">
    <property type="protein sequence ID" value="MEF2968136.1"/>
    <property type="molecule type" value="Genomic_DNA"/>
</dbReference>
<organism evidence="1 2">
    <name type="scientific">Paenibacillus haidiansis</name>
    <dbReference type="NCBI Taxonomy" id="1574488"/>
    <lineage>
        <taxon>Bacteria</taxon>
        <taxon>Bacillati</taxon>
        <taxon>Bacillota</taxon>
        <taxon>Bacilli</taxon>
        <taxon>Bacillales</taxon>
        <taxon>Paenibacillaceae</taxon>
        <taxon>Paenibacillus</taxon>
    </lineage>
</organism>
<dbReference type="Proteomes" id="UP001306950">
    <property type="component" value="Unassembled WGS sequence"/>
</dbReference>
<protein>
    <submittedName>
        <fullName evidence="1">DUF2281 domain-containing protein</fullName>
    </submittedName>
</protein>
<name>A0ABU7VWJ3_9BACL</name>
<evidence type="ECO:0000313" key="2">
    <source>
        <dbReference type="Proteomes" id="UP001306950"/>
    </source>
</evidence>
<keyword evidence="2" id="KW-1185">Reference proteome</keyword>
<reference evidence="1 2" key="1">
    <citation type="submission" date="2024-02" db="EMBL/GenBank/DDBJ databases">
        <title>A nitrogen-fixing paenibacillus bacterium.</title>
        <authorList>
            <person name="Zhang W.L."/>
            <person name="Chen S.F."/>
        </authorList>
    </citation>
    <scope>NUCLEOTIDE SEQUENCE [LARGE SCALE GENOMIC DNA]</scope>
    <source>
        <strain evidence="1 2">M1</strain>
    </source>
</reference>
<comment type="caution">
    <text evidence="1">The sequence shown here is derived from an EMBL/GenBank/DDBJ whole genome shotgun (WGS) entry which is preliminary data.</text>
</comment>